<evidence type="ECO:0000256" key="8">
    <source>
        <dbReference type="ARBA" id="ARBA00023136"/>
    </source>
</evidence>
<comment type="subcellular location">
    <subcellularLocation>
        <location evidence="1 9">Cell inner membrane</location>
        <topology evidence="1 9">Single-pass membrane protein</topology>
    </subcellularLocation>
</comment>
<evidence type="ECO:0000259" key="12">
    <source>
        <dbReference type="Pfam" id="PF26002"/>
    </source>
</evidence>
<dbReference type="NCBIfam" id="TIGR01843">
    <property type="entry name" value="type_I_hlyD"/>
    <property type="match status" value="1"/>
</dbReference>
<dbReference type="InterPro" id="IPR010129">
    <property type="entry name" value="T1SS_HlyD"/>
</dbReference>
<dbReference type="PANTHER" id="PTHR30386:SF17">
    <property type="entry name" value="ALKALINE PROTEASE SECRETION PROTEIN APRE"/>
    <property type="match status" value="1"/>
</dbReference>
<dbReference type="GO" id="GO:0005886">
    <property type="term" value="C:plasma membrane"/>
    <property type="evidence" value="ECO:0007669"/>
    <property type="project" value="UniProtKB-SubCell"/>
</dbReference>
<reference evidence="13 14" key="1">
    <citation type="submission" date="2020-08" db="EMBL/GenBank/DDBJ databases">
        <title>Genomic Encyclopedia of Type Strains, Phase IV (KMG-IV): sequencing the most valuable type-strain genomes for metagenomic binning, comparative biology and taxonomic classification.</title>
        <authorList>
            <person name="Goeker M."/>
        </authorList>
    </citation>
    <scope>NUCLEOTIDE SEQUENCE [LARGE SCALE GENOMIC DNA]</scope>
    <source>
        <strain evidence="13 14">DSM 7051</strain>
    </source>
</reference>
<dbReference type="GO" id="GO:0015031">
    <property type="term" value="P:protein transport"/>
    <property type="evidence" value="ECO:0007669"/>
    <property type="project" value="InterPro"/>
</dbReference>
<evidence type="ECO:0000256" key="2">
    <source>
        <dbReference type="ARBA" id="ARBA00009477"/>
    </source>
</evidence>
<comment type="caution">
    <text evidence="13">The sequence shown here is derived from an EMBL/GenBank/DDBJ whole genome shotgun (WGS) entry which is preliminary data.</text>
</comment>
<dbReference type="Gene3D" id="2.40.30.170">
    <property type="match status" value="1"/>
</dbReference>
<organism evidence="13 14">
    <name type="scientific">Aminobacter aganoensis</name>
    <dbReference type="NCBI Taxonomy" id="83264"/>
    <lineage>
        <taxon>Bacteria</taxon>
        <taxon>Pseudomonadati</taxon>
        <taxon>Pseudomonadota</taxon>
        <taxon>Alphaproteobacteria</taxon>
        <taxon>Hyphomicrobiales</taxon>
        <taxon>Phyllobacteriaceae</taxon>
        <taxon>Aminobacter</taxon>
    </lineage>
</organism>
<name>A0A7X0KNF3_9HYPH</name>
<dbReference type="Pfam" id="PF26002">
    <property type="entry name" value="Beta-barrel_AprE"/>
    <property type="match status" value="1"/>
</dbReference>
<keyword evidence="14" id="KW-1185">Reference proteome</keyword>
<sequence>MAERDGLDRMELPKLSDEAGQHIDDVVRGETRLLEGNLRNRKTQIEQLTLSIEQLGEEISGLEAQHAAKLDEVAIIETEQRKIKGLVDQKLIESSRVFTTNRELARLNGETAEIGAGIARAKVQISEIRLQTIAVGDAARTQAQHDLSTVEPKLAELKERAAAIEDRLHRADIRSPIAGIVNELAVNTLGGVITPAEKLVTIVPEGAELKIEARLAPTDIDQVHIGQAAKLRFSAFNQRTTPELAGEIAYVSAATSIDQATGQPHYIAEIRVSDGEMAKLGENKLRPGMPLEVFVATEDRTAISYLAKPLLDQFQRALREQ</sequence>
<gene>
    <name evidence="13" type="ORF">GGR00_004834</name>
</gene>
<feature type="domain" description="AprE-like long alpha-helical hairpin" evidence="11">
    <location>
        <begin position="2"/>
        <end position="167"/>
    </location>
</feature>
<evidence type="ECO:0000256" key="1">
    <source>
        <dbReference type="ARBA" id="ARBA00004377"/>
    </source>
</evidence>
<protein>
    <recommendedName>
        <fullName evidence="9">Membrane fusion protein (MFP) family protein</fullName>
    </recommendedName>
</protein>
<keyword evidence="7" id="KW-1133">Transmembrane helix</keyword>
<feature type="domain" description="AprE-like beta-barrel" evidence="12">
    <location>
        <begin position="210"/>
        <end position="297"/>
    </location>
</feature>
<evidence type="ECO:0000256" key="10">
    <source>
        <dbReference type="SAM" id="Coils"/>
    </source>
</evidence>
<dbReference type="PRINTS" id="PR01490">
    <property type="entry name" value="RTXTOXIND"/>
</dbReference>
<evidence type="ECO:0000256" key="9">
    <source>
        <dbReference type="RuleBase" id="RU365093"/>
    </source>
</evidence>
<evidence type="ECO:0000313" key="14">
    <source>
        <dbReference type="Proteomes" id="UP000536262"/>
    </source>
</evidence>
<dbReference type="PANTHER" id="PTHR30386">
    <property type="entry name" value="MEMBRANE FUSION SUBUNIT OF EMRAB-TOLC MULTIDRUG EFFLUX PUMP"/>
    <property type="match status" value="1"/>
</dbReference>
<evidence type="ECO:0000256" key="4">
    <source>
        <dbReference type="ARBA" id="ARBA00022475"/>
    </source>
</evidence>
<dbReference type="Proteomes" id="UP000536262">
    <property type="component" value="Unassembled WGS sequence"/>
</dbReference>
<keyword evidence="10" id="KW-0175">Coiled coil</keyword>
<keyword evidence="3 9" id="KW-0813">Transport</keyword>
<comment type="similarity">
    <text evidence="2 9">Belongs to the membrane fusion protein (MFP) (TC 8.A.1) family.</text>
</comment>
<keyword evidence="6" id="KW-0812">Transmembrane</keyword>
<dbReference type="InterPro" id="IPR058781">
    <property type="entry name" value="HH_AprE-like"/>
</dbReference>
<dbReference type="InterPro" id="IPR050739">
    <property type="entry name" value="MFP"/>
</dbReference>
<dbReference type="Pfam" id="PF25994">
    <property type="entry name" value="HH_AprE"/>
    <property type="match status" value="1"/>
</dbReference>
<dbReference type="AlphaFoldDB" id="A0A7X0KNF3"/>
<keyword evidence="5 9" id="KW-0997">Cell inner membrane</keyword>
<dbReference type="EMBL" id="JACHOU010000019">
    <property type="protein sequence ID" value="MBB6357014.1"/>
    <property type="molecule type" value="Genomic_DNA"/>
</dbReference>
<evidence type="ECO:0000259" key="11">
    <source>
        <dbReference type="Pfam" id="PF25994"/>
    </source>
</evidence>
<evidence type="ECO:0000256" key="5">
    <source>
        <dbReference type="ARBA" id="ARBA00022519"/>
    </source>
</evidence>
<keyword evidence="8" id="KW-0472">Membrane</keyword>
<evidence type="ECO:0000256" key="7">
    <source>
        <dbReference type="ARBA" id="ARBA00022989"/>
    </source>
</evidence>
<proteinExistence type="inferred from homology"/>
<evidence type="ECO:0000256" key="6">
    <source>
        <dbReference type="ARBA" id="ARBA00022692"/>
    </source>
</evidence>
<feature type="coiled-coil region" evidence="10">
    <location>
        <begin position="38"/>
        <end position="72"/>
    </location>
</feature>
<keyword evidence="4 9" id="KW-1003">Cell membrane</keyword>
<dbReference type="InterPro" id="IPR058982">
    <property type="entry name" value="Beta-barrel_AprE"/>
</dbReference>
<evidence type="ECO:0000256" key="3">
    <source>
        <dbReference type="ARBA" id="ARBA00022448"/>
    </source>
</evidence>
<accession>A0A7X0KNF3</accession>
<evidence type="ECO:0000313" key="13">
    <source>
        <dbReference type="EMBL" id="MBB6357014.1"/>
    </source>
</evidence>